<proteinExistence type="predicted"/>
<accession>A0A0D6P3S1</accession>
<dbReference type="Proteomes" id="UP000032680">
    <property type="component" value="Unassembled WGS sequence"/>
</dbReference>
<evidence type="ECO:0000313" key="1">
    <source>
        <dbReference type="EMBL" id="GAN75838.1"/>
    </source>
</evidence>
<name>A0A0D6P3S1_9PROT</name>
<gene>
    <name evidence="1" type="ORF">Asru_0009_31</name>
</gene>
<comment type="caution">
    <text evidence="1">The sequence shown here is derived from an EMBL/GenBank/DDBJ whole genome shotgun (WGS) entry which is preliminary data.</text>
</comment>
<dbReference type="AlphaFoldDB" id="A0A0D6P3S1"/>
<organism evidence="1 2">
    <name type="scientific">Acidisphaera rubrifaciens HS-AP3</name>
    <dbReference type="NCBI Taxonomy" id="1231350"/>
    <lineage>
        <taxon>Bacteria</taxon>
        <taxon>Pseudomonadati</taxon>
        <taxon>Pseudomonadota</taxon>
        <taxon>Alphaproteobacteria</taxon>
        <taxon>Acetobacterales</taxon>
        <taxon>Acetobacteraceae</taxon>
        <taxon>Acidisphaera</taxon>
    </lineage>
</organism>
<sequence>MGAQLSMQTAAVIGTQAVPVARSNLSIVTICTKQKRFKPSPAGTPAALTAATQADLAAQWIAVTQSLPRTTVAANLYAGRAFGLARDAAMVTAAPLFILSAGLGLVASDTPVPAYGLTVSRSGAESIWSKVIGPFDASRWFAALTKGPHAVGWDKVFSPGSGRVLIALTRPYAVMIAPTLASLPHDDLKRLRIFGAGLSTLLPPTVREAVAPYDDRLDTMMPGTRSDFAQRALLHFAQHIAVVARDQKGDAEAVKCALAPVRAPLRPTRRSGSDADILTLIKARLAPGASASRLLRQLRDEDYIACEQGRFTELFRQAKAEDCAS</sequence>
<protein>
    <submittedName>
        <fullName evidence="1">Uncharacterized protein</fullName>
    </submittedName>
</protein>
<dbReference type="EMBL" id="BANB01000009">
    <property type="protein sequence ID" value="GAN75838.1"/>
    <property type="molecule type" value="Genomic_DNA"/>
</dbReference>
<keyword evidence="2" id="KW-1185">Reference proteome</keyword>
<reference evidence="1 2" key="1">
    <citation type="submission" date="2012-11" db="EMBL/GenBank/DDBJ databases">
        <title>Whole genome sequence of Acidisphaera rubrifaciens HS-AP3.</title>
        <authorList>
            <person name="Azuma Y."/>
            <person name="Higashiura N."/>
            <person name="Hirakawa H."/>
            <person name="Matsushita K."/>
        </authorList>
    </citation>
    <scope>NUCLEOTIDE SEQUENCE [LARGE SCALE GENOMIC DNA]</scope>
    <source>
        <strain evidence="1 2">HS-AP3</strain>
    </source>
</reference>
<evidence type="ECO:0000313" key="2">
    <source>
        <dbReference type="Proteomes" id="UP000032680"/>
    </source>
</evidence>